<dbReference type="InterPro" id="IPR011010">
    <property type="entry name" value="DNA_brk_join_enz"/>
</dbReference>
<dbReference type="RefSeq" id="WP_133867292.1">
    <property type="nucleotide sequence ID" value="NZ_SOAU01000001.1"/>
</dbReference>
<accession>A0A4R7HX54</accession>
<name>A0A4R7HX54_9ACTN</name>
<dbReference type="EMBL" id="SOAU01000001">
    <property type="protein sequence ID" value="TDT14776.1"/>
    <property type="molecule type" value="Genomic_DNA"/>
</dbReference>
<dbReference type="Proteomes" id="UP000294558">
    <property type="component" value="Unassembled WGS sequence"/>
</dbReference>
<dbReference type="OrthoDB" id="5178491at2"/>
<sequence>MKPLDDELDAVRTAWTFDPEFAASTVERMSAVLVRFVRYVDAHGYSSLCDLDTDVCHRFVHAPTRSGQPPAAQTMHFRRTTIRTTLRTLRLLGVDAADPTLDIELPARGGVQLRALTDVEIERGRIAAFVDGARDVKRPTAWALAETTGTTADLTTIGAGDVAVSDDGAVTVRFPASRTAAARTVAATGWAATVLRRRLVEVPADRLLCYDGQNPPGSGAAQAATCGMLGAILRVTGLSRDPAVRPGSIRLWRVRREFDETGSLEHAARIAGARSLDTLAHQLDHRWTRS</sequence>
<dbReference type="SUPFAM" id="SSF56349">
    <property type="entry name" value="DNA breaking-rejoining enzymes"/>
    <property type="match status" value="1"/>
</dbReference>
<dbReference type="GO" id="GO:0003677">
    <property type="term" value="F:DNA binding"/>
    <property type="evidence" value="ECO:0007669"/>
    <property type="project" value="InterPro"/>
</dbReference>
<evidence type="ECO:0000313" key="2">
    <source>
        <dbReference type="Proteomes" id="UP000294558"/>
    </source>
</evidence>
<proteinExistence type="predicted"/>
<gene>
    <name evidence="1" type="ORF">BDK89_0332</name>
</gene>
<organism evidence="1 2">
    <name type="scientific">Ilumatobacter fluminis</name>
    <dbReference type="NCBI Taxonomy" id="467091"/>
    <lineage>
        <taxon>Bacteria</taxon>
        <taxon>Bacillati</taxon>
        <taxon>Actinomycetota</taxon>
        <taxon>Acidimicrobiia</taxon>
        <taxon>Acidimicrobiales</taxon>
        <taxon>Ilumatobacteraceae</taxon>
        <taxon>Ilumatobacter</taxon>
    </lineage>
</organism>
<keyword evidence="2" id="KW-1185">Reference proteome</keyword>
<comment type="caution">
    <text evidence="1">The sequence shown here is derived from an EMBL/GenBank/DDBJ whole genome shotgun (WGS) entry which is preliminary data.</text>
</comment>
<dbReference type="AlphaFoldDB" id="A0A4R7HX54"/>
<reference evidence="1 2" key="1">
    <citation type="submission" date="2019-03" db="EMBL/GenBank/DDBJ databases">
        <title>Sequencing the genomes of 1000 actinobacteria strains.</title>
        <authorList>
            <person name="Klenk H.-P."/>
        </authorList>
    </citation>
    <scope>NUCLEOTIDE SEQUENCE [LARGE SCALE GENOMIC DNA]</scope>
    <source>
        <strain evidence="1 2">DSM 18936</strain>
    </source>
</reference>
<evidence type="ECO:0000313" key="1">
    <source>
        <dbReference type="EMBL" id="TDT14776.1"/>
    </source>
</evidence>
<protein>
    <submittedName>
        <fullName evidence="1">Integrase/recombinase XerC</fullName>
    </submittedName>
</protein>